<evidence type="ECO:0000313" key="2">
    <source>
        <dbReference type="Proteomes" id="UP000565579"/>
    </source>
</evidence>
<accession>A0A7X0P1U4</accession>
<dbReference type="InterPro" id="IPR013324">
    <property type="entry name" value="RNA_pol_sigma_r3/r4-like"/>
</dbReference>
<dbReference type="Gene3D" id="1.10.10.10">
    <property type="entry name" value="Winged helix-like DNA-binding domain superfamily/Winged helix DNA-binding domain"/>
    <property type="match status" value="1"/>
</dbReference>
<dbReference type="InterPro" id="IPR013325">
    <property type="entry name" value="RNA_pol_sigma_r2"/>
</dbReference>
<name>A0A7X0P1U4_9ACTN</name>
<dbReference type="AlphaFoldDB" id="A0A7X0P1U4"/>
<protein>
    <submittedName>
        <fullName evidence="1">RNA polymerase sigma-70 factor (ECF subfamily)</fullName>
    </submittedName>
</protein>
<evidence type="ECO:0000313" key="1">
    <source>
        <dbReference type="EMBL" id="MBB6553519.1"/>
    </source>
</evidence>
<dbReference type="NCBIfam" id="TIGR02937">
    <property type="entry name" value="sigma70-ECF"/>
    <property type="match status" value="1"/>
</dbReference>
<dbReference type="SUPFAM" id="SSF88946">
    <property type="entry name" value="Sigma2 domain of RNA polymerase sigma factors"/>
    <property type="match status" value="1"/>
</dbReference>
<gene>
    <name evidence="1" type="ORF">HD593_008314</name>
</gene>
<proteinExistence type="predicted"/>
<reference evidence="1 2" key="1">
    <citation type="submission" date="2020-08" db="EMBL/GenBank/DDBJ databases">
        <title>Sequencing the genomes of 1000 actinobacteria strains.</title>
        <authorList>
            <person name="Klenk H.-P."/>
        </authorList>
    </citation>
    <scope>NUCLEOTIDE SEQUENCE [LARGE SCALE GENOMIC DNA]</scope>
    <source>
        <strain evidence="1 2">DSM 43768</strain>
    </source>
</reference>
<dbReference type="GO" id="GO:0003700">
    <property type="term" value="F:DNA-binding transcription factor activity"/>
    <property type="evidence" value="ECO:0007669"/>
    <property type="project" value="InterPro"/>
</dbReference>
<dbReference type="RefSeq" id="WP_221525244.1">
    <property type="nucleotide sequence ID" value="NZ_JACHMI010000001.1"/>
</dbReference>
<keyword evidence="2" id="KW-1185">Reference proteome</keyword>
<sequence>MDDAEIDQENRRWVQDLAGAGPRREATCAELYPLLLRVARSEARRRASLLKLDGPELEDIAHQAAADALMAITGRLDKFRGEARFTTWASKFAILNVATKMNRHFWRRHEIPYEQEDWSRLASRFDVGPEGEAQVREFAAAVSAAVNENLSDRQRLVFVATVLHGMPMDVLADELGSTHNALYKVLFDARRKLRIALVADGYLPEAPASRSV</sequence>
<organism evidence="1 2">
    <name type="scientific">Nonomuraea rubra</name>
    <dbReference type="NCBI Taxonomy" id="46180"/>
    <lineage>
        <taxon>Bacteria</taxon>
        <taxon>Bacillati</taxon>
        <taxon>Actinomycetota</taxon>
        <taxon>Actinomycetes</taxon>
        <taxon>Streptosporangiales</taxon>
        <taxon>Streptosporangiaceae</taxon>
        <taxon>Nonomuraea</taxon>
    </lineage>
</organism>
<dbReference type="InterPro" id="IPR036388">
    <property type="entry name" value="WH-like_DNA-bd_sf"/>
</dbReference>
<dbReference type="Proteomes" id="UP000565579">
    <property type="component" value="Unassembled WGS sequence"/>
</dbReference>
<dbReference type="EMBL" id="JACHMI010000001">
    <property type="protein sequence ID" value="MBB6553519.1"/>
    <property type="molecule type" value="Genomic_DNA"/>
</dbReference>
<comment type="caution">
    <text evidence="1">The sequence shown here is derived from an EMBL/GenBank/DDBJ whole genome shotgun (WGS) entry which is preliminary data.</text>
</comment>
<dbReference type="InterPro" id="IPR014284">
    <property type="entry name" value="RNA_pol_sigma-70_dom"/>
</dbReference>
<dbReference type="GO" id="GO:0006352">
    <property type="term" value="P:DNA-templated transcription initiation"/>
    <property type="evidence" value="ECO:0007669"/>
    <property type="project" value="InterPro"/>
</dbReference>
<dbReference type="SUPFAM" id="SSF88659">
    <property type="entry name" value="Sigma3 and sigma4 domains of RNA polymerase sigma factors"/>
    <property type="match status" value="1"/>
</dbReference>